<sequence>MENNLNENNAVETTTPQGTFTHKIGNTTYVVGVHFSKTSKETIDDKMKRLILSDLEHIKP</sequence>
<keyword evidence="2" id="KW-1185">Reference proteome</keyword>
<accession>A0ABS2MPU3</accession>
<protein>
    <recommendedName>
        <fullName evidence="3">Transposon-encoded protein TnpW</fullName>
    </recommendedName>
</protein>
<dbReference type="Proteomes" id="UP000767854">
    <property type="component" value="Unassembled WGS sequence"/>
</dbReference>
<evidence type="ECO:0008006" key="3">
    <source>
        <dbReference type="Google" id="ProtNLM"/>
    </source>
</evidence>
<proteinExistence type="predicted"/>
<name>A0ABS2MPU3_9FIRM</name>
<evidence type="ECO:0000313" key="1">
    <source>
        <dbReference type="EMBL" id="MBM7561411.1"/>
    </source>
</evidence>
<evidence type="ECO:0000313" key="2">
    <source>
        <dbReference type="Proteomes" id="UP000767854"/>
    </source>
</evidence>
<dbReference type="EMBL" id="JAFBDT010000005">
    <property type="protein sequence ID" value="MBM7561411.1"/>
    <property type="molecule type" value="Genomic_DNA"/>
</dbReference>
<dbReference type="Pfam" id="PF14202">
    <property type="entry name" value="TnpW"/>
    <property type="match status" value="1"/>
</dbReference>
<gene>
    <name evidence="1" type="ORF">JOC49_000931</name>
</gene>
<dbReference type="RefSeq" id="WP_204662898.1">
    <property type="nucleotide sequence ID" value="NZ_JAFBDT010000005.1"/>
</dbReference>
<reference evidence="1 2" key="1">
    <citation type="submission" date="2021-01" db="EMBL/GenBank/DDBJ databases">
        <title>Genomic Encyclopedia of Type Strains, Phase IV (KMG-IV): sequencing the most valuable type-strain genomes for metagenomic binning, comparative biology and taxonomic classification.</title>
        <authorList>
            <person name="Goeker M."/>
        </authorList>
    </citation>
    <scope>NUCLEOTIDE SEQUENCE [LARGE SCALE GENOMIC DNA]</scope>
    <source>
        <strain evidence="1 2">DSM 24436</strain>
    </source>
</reference>
<organism evidence="1 2">
    <name type="scientific">Fusibacter tunisiensis</name>
    <dbReference type="NCBI Taxonomy" id="1008308"/>
    <lineage>
        <taxon>Bacteria</taxon>
        <taxon>Bacillati</taxon>
        <taxon>Bacillota</taxon>
        <taxon>Clostridia</taxon>
        <taxon>Eubacteriales</taxon>
        <taxon>Eubacteriales Family XII. Incertae Sedis</taxon>
        <taxon>Fusibacter</taxon>
    </lineage>
</organism>
<dbReference type="InterPro" id="IPR026990">
    <property type="entry name" value="TnpW"/>
</dbReference>
<comment type="caution">
    <text evidence="1">The sequence shown here is derived from an EMBL/GenBank/DDBJ whole genome shotgun (WGS) entry which is preliminary data.</text>
</comment>